<evidence type="ECO:0000313" key="2">
    <source>
        <dbReference type="Proteomes" id="UP001062846"/>
    </source>
</evidence>
<gene>
    <name evidence="1" type="ORF">RHMOL_Rhmol13G0238900</name>
</gene>
<proteinExistence type="predicted"/>
<keyword evidence="2" id="KW-1185">Reference proteome</keyword>
<evidence type="ECO:0000313" key="1">
    <source>
        <dbReference type="EMBL" id="KAI8525548.1"/>
    </source>
</evidence>
<protein>
    <submittedName>
        <fullName evidence="1">Uncharacterized protein</fullName>
    </submittedName>
</protein>
<dbReference type="EMBL" id="CM046400">
    <property type="protein sequence ID" value="KAI8525548.1"/>
    <property type="molecule type" value="Genomic_DNA"/>
</dbReference>
<organism evidence="1 2">
    <name type="scientific">Rhododendron molle</name>
    <name type="common">Chinese azalea</name>
    <name type="synonym">Azalea mollis</name>
    <dbReference type="NCBI Taxonomy" id="49168"/>
    <lineage>
        <taxon>Eukaryota</taxon>
        <taxon>Viridiplantae</taxon>
        <taxon>Streptophyta</taxon>
        <taxon>Embryophyta</taxon>
        <taxon>Tracheophyta</taxon>
        <taxon>Spermatophyta</taxon>
        <taxon>Magnoliopsida</taxon>
        <taxon>eudicotyledons</taxon>
        <taxon>Gunneridae</taxon>
        <taxon>Pentapetalae</taxon>
        <taxon>asterids</taxon>
        <taxon>Ericales</taxon>
        <taxon>Ericaceae</taxon>
        <taxon>Ericoideae</taxon>
        <taxon>Rhodoreae</taxon>
        <taxon>Rhododendron</taxon>
    </lineage>
</organism>
<dbReference type="Proteomes" id="UP001062846">
    <property type="component" value="Chromosome 13"/>
</dbReference>
<accession>A0ACC0LBM5</accession>
<comment type="caution">
    <text evidence="1">The sequence shown here is derived from an EMBL/GenBank/DDBJ whole genome shotgun (WGS) entry which is preliminary data.</text>
</comment>
<sequence length="93" mass="9395">MSGPVGTSVARAFRRTVTNVGPPGSTYRATVVAPPGLEVEVEPGAVSFQAVGQRQAFVLKVSGVVGGGVASGYLVWDDGVSQVRSPIVAHSSA</sequence>
<name>A0ACC0LBM5_RHOML</name>
<reference evidence="1" key="1">
    <citation type="submission" date="2022-02" db="EMBL/GenBank/DDBJ databases">
        <title>Plant Genome Project.</title>
        <authorList>
            <person name="Zhang R.-G."/>
        </authorList>
    </citation>
    <scope>NUCLEOTIDE SEQUENCE</scope>
    <source>
        <strain evidence="1">AT1</strain>
    </source>
</reference>